<dbReference type="AlphaFoldDB" id="A0A0F8BKS2"/>
<dbReference type="EMBL" id="LBBL01000298">
    <property type="protein sequence ID" value="KKF92938.1"/>
    <property type="molecule type" value="Genomic_DNA"/>
</dbReference>
<protein>
    <submittedName>
        <fullName evidence="2">Uncharacterized protein</fullName>
    </submittedName>
</protein>
<proteinExistence type="predicted"/>
<evidence type="ECO:0000313" key="3">
    <source>
        <dbReference type="Proteomes" id="UP000034841"/>
    </source>
</evidence>
<gene>
    <name evidence="2" type="ORF">CFO_g4710</name>
</gene>
<dbReference type="Proteomes" id="UP000034841">
    <property type="component" value="Unassembled WGS sequence"/>
</dbReference>
<dbReference type="OrthoDB" id="5242358at2759"/>
<reference evidence="2 3" key="1">
    <citation type="submission" date="2015-04" db="EMBL/GenBank/DDBJ databases">
        <title>Genome sequence of Ceratocystis platani, a major pathogen of plane trees.</title>
        <authorList>
            <person name="Belbahri L."/>
        </authorList>
    </citation>
    <scope>NUCLEOTIDE SEQUENCE [LARGE SCALE GENOMIC DNA]</scope>
    <source>
        <strain evidence="2 3">CFO</strain>
    </source>
</reference>
<organism evidence="2 3">
    <name type="scientific">Ceratocystis fimbriata f. sp. platani</name>
    <dbReference type="NCBI Taxonomy" id="88771"/>
    <lineage>
        <taxon>Eukaryota</taxon>
        <taxon>Fungi</taxon>
        <taxon>Dikarya</taxon>
        <taxon>Ascomycota</taxon>
        <taxon>Pezizomycotina</taxon>
        <taxon>Sordariomycetes</taxon>
        <taxon>Hypocreomycetidae</taxon>
        <taxon>Microascales</taxon>
        <taxon>Ceratocystidaceae</taxon>
        <taxon>Ceratocystis</taxon>
    </lineage>
</organism>
<keyword evidence="3" id="KW-1185">Reference proteome</keyword>
<evidence type="ECO:0000256" key="1">
    <source>
        <dbReference type="SAM" id="MobiDB-lite"/>
    </source>
</evidence>
<feature type="region of interest" description="Disordered" evidence="1">
    <location>
        <begin position="364"/>
        <end position="387"/>
    </location>
</feature>
<comment type="caution">
    <text evidence="2">The sequence shown here is derived from an EMBL/GenBank/DDBJ whole genome shotgun (WGS) entry which is preliminary data.</text>
</comment>
<sequence length="387" mass="42760">MPRTMSDESSQGSPDTRTAILGQLSEMSGRQATTQMGSSLTRDERVKAVQDIIDILDTHQVMDECACDMLVDVFGDWMVDDWRDLGGKYSQLRSNLIRHDVYVPHHRITGSMMNSIEVASRPVDEWTDEMMKQYANAPMVYTGSSALQERLTKERVLQDLWSPKQGNVTKGTQDVREEYRQGSATMADKVGAELGIFAAQVSPVVDQHVAHAFIHDLVSVQDVDDVLYRLDTLIPPVKAVNDTSGPEGLVLTMLVFGAYPRPTSVSAPSPSMTRRARAIKMAMAELERFKSTRQVTEALTAKNGPDPETPAISTQVLTWRENAGNGVPGWCALFMVDNGNGMTTTMARSSVKLYNLDVEVETAPQLPRRGRGRGRGKSKNRGRGRGK</sequence>
<feature type="compositionally biased region" description="Basic residues" evidence="1">
    <location>
        <begin position="368"/>
        <end position="387"/>
    </location>
</feature>
<accession>A0A0F8BKS2</accession>
<evidence type="ECO:0000313" key="2">
    <source>
        <dbReference type="EMBL" id="KKF92938.1"/>
    </source>
</evidence>
<name>A0A0F8BKS2_CERFI</name>